<evidence type="ECO:0008006" key="7">
    <source>
        <dbReference type="Google" id="ProtNLM"/>
    </source>
</evidence>
<organism evidence="6">
    <name type="scientific">Nakamurella sp. A5-74</name>
    <dbReference type="NCBI Taxonomy" id="3158264"/>
    <lineage>
        <taxon>Bacteria</taxon>
        <taxon>Bacillati</taxon>
        <taxon>Actinomycetota</taxon>
        <taxon>Actinomycetes</taxon>
        <taxon>Nakamurellales</taxon>
        <taxon>Nakamurellaceae</taxon>
        <taxon>Nakamurella</taxon>
    </lineage>
</organism>
<dbReference type="AlphaFoldDB" id="A0AAU8DU20"/>
<keyword evidence="4 5" id="KW-0472">Membrane</keyword>
<feature type="transmembrane region" description="Helical" evidence="5">
    <location>
        <begin position="60"/>
        <end position="83"/>
    </location>
</feature>
<evidence type="ECO:0000256" key="4">
    <source>
        <dbReference type="ARBA" id="ARBA00023136"/>
    </source>
</evidence>
<protein>
    <recommendedName>
        <fullName evidence="7">ABC transmembrane type-1 domain-containing protein</fullName>
    </recommendedName>
</protein>
<evidence type="ECO:0000256" key="5">
    <source>
        <dbReference type="SAM" id="Phobius"/>
    </source>
</evidence>
<name>A0AAU8DU20_9ACTN</name>
<keyword evidence="3 5" id="KW-1133">Transmembrane helix</keyword>
<dbReference type="GO" id="GO:0005886">
    <property type="term" value="C:plasma membrane"/>
    <property type="evidence" value="ECO:0007669"/>
    <property type="project" value="UniProtKB-SubCell"/>
</dbReference>
<evidence type="ECO:0000256" key="3">
    <source>
        <dbReference type="ARBA" id="ARBA00022989"/>
    </source>
</evidence>
<keyword evidence="2 5" id="KW-0812">Transmembrane</keyword>
<dbReference type="InterPro" id="IPR036640">
    <property type="entry name" value="ABC1_TM_sf"/>
</dbReference>
<evidence type="ECO:0000256" key="2">
    <source>
        <dbReference type="ARBA" id="ARBA00022692"/>
    </source>
</evidence>
<evidence type="ECO:0000256" key="1">
    <source>
        <dbReference type="ARBA" id="ARBA00004651"/>
    </source>
</evidence>
<dbReference type="EMBL" id="CP159218">
    <property type="protein sequence ID" value="XCG65729.1"/>
    <property type="molecule type" value="Genomic_DNA"/>
</dbReference>
<dbReference type="GO" id="GO:0005524">
    <property type="term" value="F:ATP binding"/>
    <property type="evidence" value="ECO:0007669"/>
    <property type="project" value="InterPro"/>
</dbReference>
<proteinExistence type="predicted"/>
<feature type="transmembrane region" description="Helical" evidence="5">
    <location>
        <begin position="95"/>
        <end position="114"/>
    </location>
</feature>
<sequence length="121" mass="12481">MVAIVIVRACGLGDRDRTVAEMLGGMDDLVATGRVPRAVQDVAIHDAQLTRISRARALSAGIRASLALALTGAGSVAVVLIGFPAVRAGRLDPALFAVIVLLPLALGDAVRSVCSSPRWGR</sequence>
<comment type="subcellular location">
    <subcellularLocation>
        <location evidence="1">Cell membrane</location>
        <topology evidence="1">Multi-pass membrane protein</topology>
    </subcellularLocation>
</comment>
<dbReference type="SUPFAM" id="SSF90123">
    <property type="entry name" value="ABC transporter transmembrane region"/>
    <property type="match status" value="1"/>
</dbReference>
<dbReference type="Gene3D" id="1.20.1560.10">
    <property type="entry name" value="ABC transporter type 1, transmembrane domain"/>
    <property type="match status" value="1"/>
</dbReference>
<accession>A0AAU8DU20</accession>
<evidence type="ECO:0000313" key="6">
    <source>
        <dbReference type="EMBL" id="XCG65729.1"/>
    </source>
</evidence>
<dbReference type="RefSeq" id="WP_353651334.1">
    <property type="nucleotide sequence ID" value="NZ_CP159218.1"/>
</dbReference>
<gene>
    <name evidence="6" type="ORF">ABLG96_10855</name>
</gene>
<reference evidence="6" key="1">
    <citation type="submission" date="2024-05" db="EMBL/GenBank/DDBJ databases">
        <authorList>
            <person name="Cai S.Y."/>
            <person name="Jin L.M."/>
            <person name="Li H.R."/>
        </authorList>
    </citation>
    <scope>NUCLEOTIDE SEQUENCE</scope>
    <source>
        <strain evidence="6">A5-74</strain>
    </source>
</reference>